<dbReference type="Pfam" id="PF12642">
    <property type="entry name" value="TpcC"/>
    <property type="match status" value="1"/>
</dbReference>
<dbReference type="InterPro" id="IPR024735">
    <property type="entry name" value="TcpC"/>
</dbReference>
<comment type="caution">
    <text evidence="3">The sequence shown here is derived from an EMBL/GenBank/DDBJ whole genome shotgun (WGS) entry which is preliminary data.</text>
</comment>
<evidence type="ECO:0008006" key="5">
    <source>
        <dbReference type="Google" id="ProtNLM"/>
    </source>
</evidence>
<dbReference type="CDD" id="cd16386">
    <property type="entry name" value="TcpC_N"/>
    <property type="match status" value="1"/>
</dbReference>
<evidence type="ECO:0000313" key="4">
    <source>
        <dbReference type="Proteomes" id="UP000267017"/>
    </source>
</evidence>
<dbReference type="Proteomes" id="UP000267017">
    <property type="component" value="Unassembled WGS sequence"/>
</dbReference>
<sequence length="433" mass="48149">MRWIQPAFLRERSSSMPKSLAKLKAASDAPQREKGAILRQFKSWMRKEKPEKRRAYRPRGYMTRKIGAAAFWLAFAFMFLVVFFSAIQPNDPADAQTRNEGAELTLNPATTTTAVQYAENFAKEYFTWKPGDEATQDRKKRLTPFLAKGLDPQAGLQTSGLKTTSTFLKAEIKHIKEMGPNRAYVTLEVFYKLGLPKEVEQPPASPPSGTDAANGGTAQDGQTPPPENTAQPPTKTIQYEPKEVSKFFVVPVGYDKNYGIYDLPKFTYIDRQTTMEADDRAKGLRAADEPYEIKENIRNFLTTFFSSFAADPKDKLGYLLSDPEHQNGLNGALHFVSVTSTEIYQSGESQTKPADAAPKETEANGSQQAGTAASPASGEVTGAATATPVTRTYIVLCSVTYEDPVSKDRFMTNYRLTVTEKEGRYIVTKMDEK</sequence>
<dbReference type="AlphaFoldDB" id="A0A3P3T9B3"/>
<accession>A0A3P3T9B3</accession>
<keyword evidence="2" id="KW-0812">Transmembrane</keyword>
<keyword evidence="2" id="KW-0472">Membrane</keyword>
<feature type="region of interest" description="Disordered" evidence="1">
    <location>
        <begin position="198"/>
        <end position="236"/>
    </location>
</feature>
<dbReference type="OrthoDB" id="4084447at2"/>
<name>A0A3P3T9B3_9BACL</name>
<keyword evidence="4" id="KW-1185">Reference proteome</keyword>
<reference evidence="3 4" key="1">
    <citation type="submission" date="2018-11" db="EMBL/GenBank/DDBJ databases">
        <title>Genome sequencing of Paenibacillus sp. KCOM 3021 (= ChDC PVNT-B20).</title>
        <authorList>
            <person name="Kook J.-K."/>
            <person name="Park S.-N."/>
            <person name="Lim Y.K."/>
        </authorList>
    </citation>
    <scope>NUCLEOTIDE SEQUENCE [LARGE SCALE GENOMIC DNA]</scope>
    <source>
        <strain evidence="3 4">KCOM 3021</strain>
    </source>
</reference>
<dbReference type="EMBL" id="RRCN01000002">
    <property type="protein sequence ID" value="RRJ54590.1"/>
    <property type="molecule type" value="Genomic_DNA"/>
</dbReference>
<feature type="transmembrane region" description="Helical" evidence="2">
    <location>
        <begin position="66"/>
        <end position="87"/>
    </location>
</feature>
<keyword evidence="2" id="KW-1133">Transmembrane helix</keyword>
<feature type="compositionally biased region" description="Polar residues" evidence="1">
    <location>
        <begin position="216"/>
        <end position="236"/>
    </location>
</feature>
<evidence type="ECO:0000256" key="1">
    <source>
        <dbReference type="SAM" id="MobiDB-lite"/>
    </source>
</evidence>
<protein>
    <recommendedName>
        <fullName evidence="5">Conjugal transfer protein</fullName>
    </recommendedName>
</protein>
<gene>
    <name evidence="3" type="ORF">EHV15_33820</name>
</gene>
<organism evidence="3 4">
    <name type="scientific">Paenibacillus oralis</name>
    <dbReference type="NCBI Taxonomy" id="2490856"/>
    <lineage>
        <taxon>Bacteria</taxon>
        <taxon>Bacillati</taxon>
        <taxon>Bacillota</taxon>
        <taxon>Bacilli</taxon>
        <taxon>Bacillales</taxon>
        <taxon>Paenibacillaceae</taxon>
        <taxon>Paenibacillus</taxon>
    </lineage>
</organism>
<feature type="region of interest" description="Disordered" evidence="1">
    <location>
        <begin position="344"/>
        <end position="383"/>
    </location>
</feature>
<dbReference type="InterPro" id="IPR035628">
    <property type="entry name" value="TcpC_C"/>
</dbReference>
<dbReference type="CDD" id="cd16428">
    <property type="entry name" value="TcpC_C"/>
    <property type="match status" value="1"/>
</dbReference>
<proteinExistence type="predicted"/>
<dbReference type="Gene3D" id="3.10.450.540">
    <property type="match status" value="3"/>
</dbReference>
<evidence type="ECO:0000313" key="3">
    <source>
        <dbReference type="EMBL" id="RRJ54590.1"/>
    </source>
</evidence>
<evidence type="ECO:0000256" key="2">
    <source>
        <dbReference type="SAM" id="Phobius"/>
    </source>
</evidence>